<dbReference type="PANTHER" id="PTHR43221">
    <property type="entry name" value="PROTEASE HTPX"/>
    <property type="match status" value="1"/>
</dbReference>
<dbReference type="AlphaFoldDB" id="A0A4D4M8H4"/>
<keyword evidence="11 12" id="KW-0472">Membrane</keyword>
<keyword evidence="4" id="KW-0645">Protease</keyword>
<dbReference type="PROSITE" id="PS51257">
    <property type="entry name" value="PROKAR_LIPOPROTEIN"/>
    <property type="match status" value="1"/>
</dbReference>
<feature type="transmembrane region" description="Helical" evidence="12">
    <location>
        <begin position="699"/>
        <end position="719"/>
    </location>
</feature>
<dbReference type="RefSeq" id="WP_037650487.1">
    <property type="nucleotide sequence ID" value="NZ_BAABTN010000034.1"/>
</dbReference>
<evidence type="ECO:0000256" key="6">
    <source>
        <dbReference type="ARBA" id="ARBA00022723"/>
    </source>
</evidence>
<evidence type="ECO:0000259" key="13">
    <source>
        <dbReference type="Pfam" id="PF01435"/>
    </source>
</evidence>
<organism evidence="14 17">
    <name type="scientific">Streptomyces avermitilis</name>
    <dbReference type="NCBI Taxonomy" id="33903"/>
    <lineage>
        <taxon>Bacteria</taxon>
        <taxon>Bacillati</taxon>
        <taxon>Actinomycetota</taxon>
        <taxon>Actinomycetes</taxon>
        <taxon>Kitasatosporales</taxon>
        <taxon>Streptomycetaceae</taxon>
        <taxon>Streptomyces</taxon>
    </lineage>
</organism>
<dbReference type="GO" id="GO:0046872">
    <property type="term" value="F:metal ion binding"/>
    <property type="evidence" value="ECO:0007669"/>
    <property type="project" value="UniProtKB-KW"/>
</dbReference>
<comment type="caution">
    <text evidence="14">The sequence shown here is derived from an EMBL/GenBank/DDBJ whole genome shotgun (WGS) entry which is preliminary data.</text>
</comment>
<dbReference type="GO" id="GO:0004222">
    <property type="term" value="F:metalloendopeptidase activity"/>
    <property type="evidence" value="ECO:0007669"/>
    <property type="project" value="InterPro"/>
</dbReference>
<feature type="domain" description="Peptidase M48" evidence="13">
    <location>
        <begin position="87"/>
        <end position="312"/>
    </location>
</feature>
<reference evidence="15 16" key="1">
    <citation type="submission" date="2019-04" db="EMBL/GenBank/DDBJ databases">
        <title>Draft genome sequences of Streptomyces avermitilis ATCC 31267.</title>
        <authorList>
            <person name="Komaki H."/>
            <person name="Tamura T."/>
            <person name="Hosoyama A."/>
        </authorList>
    </citation>
    <scope>NUCLEOTIDE SEQUENCE [LARGE SCALE GENOMIC DNA]</scope>
    <source>
        <strain evidence="15 16">ATCC 31267</strain>
    </source>
</reference>
<evidence type="ECO:0000256" key="10">
    <source>
        <dbReference type="ARBA" id="ARBA00023049"/>
    </source>
</evidence>
<dbReference type="PANTHER" id="PTHR43221:SF1">
    <property type="entry name" value="PROTEASE HTPX"/>
    <property type="match status" value="1"/>
</dbReference>
<keyword evidence="7" id="KW-0378">Hydrolase</keyword>
<evidence type="ECO:0000256" key="8">
    <source>
        <dbReference type="ARBA" id="ARBA00022833"/>
    </source>
</evidence>
<feature type="transmembrane region" description="Helical" evidence="12">
    <location>
        <begin position="672"/>
        <end position="693"/>
    </location>
</feature>
<dbReference type="CDD" id="cd07328">
    <property type="entry name" value="M48_Ste24p_like"/>
    <property type="match status" value="1"/>
</dbReference>
<dbReference type="Pfam" id="PF01435">
    <property type="entry name" value="Peptidase_M48"/>
    <property type="match status" value="1"/>
</dbReference>
<name>A0A4D4M8H4_STRAX</name>
<comment type="cofactor">
    <cofactor evidence="1">
        <name>Zn(2+)</name>
        <dbReference type="ChEBI" id="CHEBI:29105"/>
    </cofactor>
</comment>
<proteinExistence type="predicted"/>
<feature type="transmembrane region" description="Helical" evidence="12">
    <location>
        <begin position="760"/>
        <end position="786"/>
    </location>
</feature>
<evidence type="ECO:0000256" key="4">
    <source>
        <dbReference type="ARBA" id="ARBA00022670"/>
    </source>
</evidence>
<keyword evidence="6" id="KW-0479">Metal-binding</keyword>
<protein>
    <recommendedName>
        <fullName evidence="13">Peptidase M48 domain-containing protein</fullName>
    </recommendedName>
</protein>
<keyword evidence="9 12" id="KW-1133">Transmembrane helix</keyword>
<gene>
    <name evidence="14" type="ORF">SAV14893_074970</name>
    <name evidence="15" type="ORF">SAV31267_010410</name>
</gene>
<accession>A0A4D4M8H4</accession>
<dbReference type="Proteomes" id="UP000299211">
    <property type="component" value="Unassembled WGS sequence"/>
</dbReference>
<dbReference type="GO" id="GO:0005886">
    <property type="term" value="C:plasma membrane"/>
    <property type="evidence" value="ECO:0007669"/>
    <property type="project" value="UniProtKB-SubCell"/>
</dbReference>
<evidence type="ECO:0000256" key="9">
    <source>
        <dbReference type="ARBA" id="ARBA00022989"/>
    </source>
</evidence>
<keyword evidence="8" id="KW-0862">Zinc</keyword>
<keyword evidence="3" id="KW-1003">Cell membrane</keyword>
<evidence type="ECO:0000256" key="2">
    <source>
        <dbReference type="ARBA" id="ARBA00004651"/>
    </source>
</evidence>
<dbReference type="EMBL" id="BJHX01000001">
    <property type="protein sequence ID" value="GDY68104.1"/>
    <property type="molecule type" value="Genomic_DNA"/>
</dbReference>
<dbReference type="InterPro" id="IPR050083">
    <property type="entry name" value="HtpX_protease"/>
</dbReference>
<evidence type="ECO:0000256" key="11">
    <source>
        <dbReference type="ARBA" id="ARBA00023136"/>
    </source>
</evidence>
<dbReference type="EMBL" id="BJHY01000001">
    <property type="protein sequence ID" value="GDY71556.1"/>
    <property type="molecule type" value="Genomic_DNA"/>
</dbReference>
<dbReference type="Proteomes" id="UP000302139">
    <property type="component" value="Unassembled WGS sequence"/>
</dbReference>
<evidence type="ECO:0000256" key="5">
    <source>
        <dbReference type="ARBA" id="ARBA00022692"/>
    </source>
</evidence>
<evidence type="ECO:0000256" key="3">
    <source>
        <dbReference type="ARBA" id="ARBA00022475"/>
    </source>
</evidence>
<evidence type="ECO:0000313" key="17">
    <source>
        <dbReference type="Proteomes" id="UP000302139"/>
    </source>
</evidence>
<evidence type="ECO:0000313" key="16">
    <source>
        <dbReference type="Proteomes" id="UP000299211"/>
    </source>
</evidence>
<feature type="transmembrane region" description="Helical" evidence="12">
    <location>
        <begin position="12"/>
        <end position="36"/>
    </location>
</feature>
<feature type="transmembrane region" description="Helical" evidence="12">
    <location>
        <begin position="798"/>
        <end position="818"/>
    </location>
</feature>
<dbReference type="InterPro" id="IPR001915">
    <property type="entry name" value="Peptidase_M48"/>
</dbReference>
<sequence>MTRWWVQLRALVAIGLLVLFVGMSIVLACTFAVLAFWLQGNSPVSWAWLRYLSAAAALLFLVCTVPVRALRRGGKDPGGIPVSKSEAPELWALVHAIADATRTRPPDEIRLVAEPNAFAAEGGRLLGLRARKRYLLLGAPVVAALTDRQLAAVISHEFGHYSDQDTRINPMVYRIRSTIGGVINELGPVSMEKGLLRGYLRWFEIVASGILERQEILADRFSVRTTDLRTAVRALEMVDSASFAWERFRTDYLDPARRYGGFAGVVDAFGRFFSELWLTLPESERHPEPADATAPAWSTHPPLRQRIDALREHVATADSAVRPVPQIAPGSTRNLCEELSRAHAVSLDTMVFANGRGVRPAFEEQAVRMARDTKQLWAEELCAAVARATGQPRTELTQVLDALATDGTAAEVTTQLEHLSLHKPDRNAWAELTHRLTAALELAAVASGRAGWRMSWRHGVVLDGGLGTELAGMAVRMVAAPDAVPAERLRLAGLGIGEGAAAPAPRPPTADDDEVVGALPVRLNGGLYDMYVHAHRLVFVPVAQYENIVVRFDERVSARLRDPGGNAAAPGLDIPLQRIAGVRSLRPGHLSVECLLDDGTWLRLVEDPARARRSLTPAGMDLAGTTVARQRLVTHLDRLPAPPTLPPRQTETLRTFADLETRRRRASRAGCVVQWASFAGGTILAGLLSLVVAEAADRTTGYAVVGVLVAVAGIVVRLVPWQGAAWRLLGGNRLMSDRALRRRTERLAVRGQRGTAPRTWAVWGIALSLCCPPMCVLGVICGIRSIREARAVAEPATWGVVAIVVAVVAMPAMLLLILS</sequence>
<evidence type="ECO:0000256" key="12">
    <source>
        <dbReference type="SAM" id="Phobius"/>
    </source>
</evidence>
<dbReference type="GO" id="GO:0006508">
    <property type="term" value="P:proteolysis"/>
    <property type="evidence" value="ECO:0007669"/>
    <property type="project" value="UniProtKB-KW"/>
</dbReference>
<keyword evidence="5 12" id="KW-0812">Transmembrane</keyword>
<feature type="transmembrane region" description="Helical" evidence="12">
    <location>
        <begin position="48"/>
        <end position="67"/>
    </location>
</feature>
<comment type="subcellular location">
    <subcellularLocation>
        <location evidence="2">Cell membrane</location>
        <topology evidence="2">Multi-pass membrane protein</topology>
    </subcellularLocation>
</comment>
<keyword evidence="10" id="KW-0482">Metalloprotease</keyword>
<evidence type="ECO:0000313" key="15">
    <source>
        <dbReference type="EMBL" id="GDY71556.1"/>
    </source>
</evidence>
<evidence type="ECO:0000256" key="1">
    <source>
        <dbReference type="ARBA" id="ARBA00001947"/>
    </source>
</evidence>
<evidence type="ECO:0000256" key="7">
    <source>
        <dbReference type="ARBA" id="ARBA00022801"/>
    </source>
</evidence>
<evidence type="ECO:0000313" key="14">
    <source>
        <dbReference type="EMBL" id="GDY68104.1"/>
    </source>
</evidence>
<dbReference type="Gene3D" id="3.30.2010.10">
    <property type="entry name" value="Metalloproteases ('zincins'), catalytic domain"/>
    <property type="match status" value="1"/>
</dbReference>
<reference evidence="14 17" key="2">
    <citation type="submission" date="2019-04" db="EMBL/GenBank/DDBJ databases">
        <title>Draft genome sequences of Streptomyces avermitilis NBRC 14893.</title>
        <authorList>
            <person name="Komaki H."/>
            <person name="Tamura T."/>
            <person name="Hosoyama A."/>
        </authorList>
    </citation>
    <scope>NUCLEOTIDE SEQUENCE [LARGE SCALE GENOMIC DNA]</scope>
    <source>
        <strain evidence="14 17">NBRC 14893</strain>
    </source>
</reference>